<dbReference type="Proteomes" id="UP000828390">
    <property type="component" value="Unassembled WGS sequence"/>
</dbReference>
<evidence type="ECO:0000259" key="15">
    <source>
        <dbReference type="PROSITE" id="PS50026"/>
    </source>
</evidence>
<evidence type="ECO:0000313" key="20">
    <source>
        <dbReference type="Proteomes" id="UP000828390"/>
    </source>
</evidence>
<dbReference type="GO" id="GO:0005886">
    <property type="term" value="C:plasma membrane"/>
    <property type="evidence" value="ECO:0007669"/>
    <property type="project" value="UniProtKB-SubCell"/>
</dbReference>
<evidence type="ECO:0000256" key="14">
    <source>
        <dbReference type="SAM" id="SignalP"/>
    </source>
</evidence>
<dbReference type="InterPro" id="IPR000742">
    <property type="entry name" value="EGF"/>
</dbReference>
<evidence type="ECO:0000256" key="4">
    <source>
        <dbReference type="ARBA" id="ARBA00022692"/>
    </source>
</evidence>
<keyword evidence="9" id="KW-0472">Membrane</keyword>
<evidence type="ECO:0000259" key="16">
    <source>
        <dbReference type="PROSITE" id="PS50227"/>
    </source>
</evidence>
<dbReference type="OrthoDB" id="8962045at2759"/>
<keyword evidence="2" id="KW-1003">Cell membrane</keyword>
<dbReference type="Pfam" id="PF00084">
    <property type="entry name" value="Sushi"/>
    <property type="match status" value="3"/>
</dbReference>
<dbReference type="InterPro" id="IPR003410">
    <property type="entry name" value="HYR_dom"/>
</dbReference>
<accession>A0A9D4FC73</accession>
<dbReference type="InterPro" id="IPR035976">
    <property type="entry name" value="Sushi/SCR/CCP_sf"/>
</dbReference>
<keyword evidence="3 12" id="KW-0245">EGF-like domain</keyword>
<keyword evidence="8" id="KW-1133">Transmembrane helix</keyword>
<dbReference type="PROSITE" id="PS50227">
    <property type="entry name" value="G_PROTEIN_RECEP_F2_3"/>
    <property type="match status" value="1"/>
</dbReference>
<keyword evidence="10 12" id="KW-1015">Disulfide bond</keyword>
<feature type="signal peptide" evidence="14">
    <location>
        <begin position="1"/>
        <end position="16"/>
    </location>
</feature>
<dbReference type="PROSITE" id="PS00010">
    <property type="entry name" value="ASX_HYDROXYL"/>
    <property type="match status" value="3"/>
</dbReference>
<feature type="disulfide bond" evidence="12">
    <location>
        <begin position="244"/>
        <end position="253"/>
    </location>
</feature>
<evidence type="ECO:0000256" key="2">
    <source>
        <dbReference type="ARBA" id="ARBA00022475"/>
    </source>
</evidence>
<dbReference type="SMART" id="SM00179">
    <property type="entry name" value="EGF_CA"/>
    <property type="match status" value="3"/>
</dbReference>
<evidence type="ECO:0000313" key="19">
    <source>
        <dbReference type="EMBL" id="KAH3796105.1"/>
    </source>
</evidence>
<evidence type="ECO:0000259" key="18">
    <source>
        <dbReference type="PROSITE" id="PS50923"/>
    </source>
</evidence>
<keyword evidence="6" id="KW-0677">Repeat</keyword>
<feature type="disulfide bond" evidence="12">
    <location>
        <begin position="206"/>
        <end position="215"/>
    </location>
</feature>
<feature type="domain" description="Sushi" evidence="18">
    <location>
        <begin position="122"/>
        <end position="180"/>
    </location>
</feature>
<dbReference type="InterPro" id="IPR001881">
    <property type="entry name" value="EGF-like_Ca-bd_dom"/>
</dbReference>
<dbReference type="CDD" id="cd00054">
    <property type="entry name" value="EGF_CA"/>
    <property type="match status" value="2"/>
</dbReference>
<dbReference type="FunFam" id="2.10.25.10:FF:000391">
    <property type="entry name" value="Weary, isoform C"/>
    <property type="match status" value="1"/>
</dbReference>
<dbReference type="PANTHER" id="PTHR12916">
    <property type="entry name" value="CYTOCHROME C OXIDASE POLYPEPTIDE VIC-2"/>
    <property type="match status" value="1"/>
</dbReference>
<dbReference type="PROSITE" id="PS01186">
    <property type="entry name" value="EGF_2"/>
    <property type="match status" value="2"/>
</dbReference>
<dbReference type="SMART" id="SM00032">
    <property type="entry name" value="CCP"/>
    <property type="match status" value="3"/>
</dbReference>
<dbReference type="PANTHER" id="PTHR12916:SF9">
    <property type="entry name" value="NEUROGENIC LOCUS NOTCH HOMOLOG PROTEIN 1-RELATED"/>
    <property type="match status" value="1"/>
</dbReference>
<sequence>MKCFILLLLIAKESLCQRGCYLSILDKSKLDTCVDERGGISTDFSAWEVEHATVCTYTHCNTLQHIECADGSWVYVAQNGDGLEIEPLICDEASVLARKQKRVKKFWWRRRRPAPPPPPPPPDCGMPGNVRGASVSVTSTQLGGTATYTCGIGYGYTRGDLTRTCQSSAQWSGTEPVCVYMNSCNSFPCKNGGTCTNMPESYMCSCPDIWKGTNCELEAFVCARIPCVNYVRCEDGDSIYTCVCKLGWSGQTCNTPIDCGDPGLIVNGIVTAPETNLGNVATYSCNDGYNATIGNKERICKTDGKWSGQPLVCKYASSCSSSPCMNKASCTNLIENFECTCVLGWAGKTCNEDKQPPIASNCSNTIRVNATERTKLVYWTEPEFFDPMGSELHLVSNYETPSHTFPWGDFTIHYSATKVKNALRAECAFNITVRPTPCDLLPVPKHGTILCNDWSSDYGQFCVLACQRTFAPSLPGRLGTWVICGDDGKWSSQPSDCSLRLTNETKMLLYHPNYAEFMYERFNDYPRFRDIYLNHMMKHEDISQFCKIYPGCEGNSSVRVYSDS</sequence>
<comment type="subcellular location">
    <subcellularLocation>
        <location evidence="1">Cell membrane</location>
        <topology evidence="1">Single-pass type I membrane protein</topology>
    </subcellularLocation>
</comment>
<organism evidence="19 20">
    <name type="scientific">Dreissena polymorpha</name>
    <name type="common">Zebra mussel</name>
    <name type="synonym">Mytilus polymorpha</name>
    <dbReference type="NCBI Taxonomy" id="45954"/>
    <lineage>
        <taxon>Eukaryota</taxon>
        <taxon>Metazoa</taxon>
        <taxon>Spiralia</taxon>
        <taxon>Lophotrochozoa</taxon>
        <taxon>Mollusca</taxon>
        <taxon>Bivalvia</taxon>
        <taxon>Autobranchia</taxon>
        <taxon>Heteroconchia</taxon>
        <taxon>Euheterodonta</taxon>
        <taxon>Imparidentia</taxon>
        <taxon>Neoheterodontei</taxon>
        <taxon>Myida</taxon>
        <taxon>Dreissenoidea</taxon>
        <taxon>Dreissenidae</taxon>
        <taxon>Dreissena</taxon>
    </lineage>
</organism>
<evidence type="ECO:0000256" key="12">
    <source>
        <dbReference type="PROSITE-ProRule" id="PRU00076"/>
    </source>
</evidence>
<name>A0A9D4FC73_DREPO</name>
<dbReference type="AlphaFoldDB" id="A0A9D4FC73"/>
<feature type="chain" id="PRO_5039307883" evidence="14">
    <location>
        <begin position="17"/>
        <end position="564"/>
    </location>
</feature>
<evidence type="ECO:0000256" key="3">
    <source>
        <dbReference type="ARBA" id="ARBA00022536"/>
    </source>
</evidence>
<dbReference type="SUPFAM" id="SSF57535">
    <property type="entry name" value="Complement control module/SCR domain"/>
    <property type="match status" value="3"/>
</dbReference>
<feature type="domain" description="EGF-like" evidence="15">
    <location>
        <begin position="218"/>
        <end position="254"/>
    </location>
</feature>
<evidence type="ECO:0000256" key="1">
    <source>
        <dbReference type="ARBA" id="ARBA00004251"/>
    </source>
</evidence>
<dbReference type="GO" id="GO:0005112">
    <property type="term" value="F:Notch binding"/>
    <property type="evidence" value="ECO:0007669"/>
    <property type="project" value="TreeGrafter"/>
</dbReference>
<feature type="domain" description="EGF-like" evidence="15">
    <location>
        <begin position="180"/>
        <end position="216"/>
    </location>
</feature>
<dbReference type="Gene3D" id="2.10.25.10">
    <property type="entry name" value="Laminin"/>
    <property type="match status" value="3"/>
</dbReference>
<keyword evidence="20" id="KW-1185">Reference proteome</keyword>
<feature type="domain" description="EGF-like" evidence="15">
    <location>
        <begin position="315"/>
        <end position="351"/>
    </location>
</feature>
<keyword evidence="4" id="KW-0812">Transmembrane</keyword>
<gene>
    <name evidence="19" type="ORF">DPMN_149672</name>
</gene>
<dbReference type="SMART" id="SM00181">
    <property type="entry name" value="EGF"/>
    <property type="match status" value="3"/>
</dbReference>
<comment type="caution">
    <text evidence="19">The sequence shown here is derived from an EMBL/GenBank/DDBJ whole genome shotgun (WGS) entry which is preliminary data.</text>
</comment>
<dbReference type="PROSITE" id="PS50825">
    <property type="entry name" value="HYR"/>
    <property type="match status" value="1"/>
</dbReference>
<evidence type="ECO:0000256" key="5">
    <source>
        <dbReference type="ARBA" id="ARBA00022729"/>
    </source>
</evidence>
<feature type="domain" description="Sushi" evidence="18">
    <location>
        <begin position="257"/>
        <end position="315"/>
    </location>
</feature>
<dbReference type="PROSITE" id="PS00022">
    <property type="entry name" value="EGF_1"/>
    <property type="match status" value="3"/>
</dbReference>
<feature type="domain" description="G-protein coupled receptors family 2 profile 1" evidence="16">
    <location>
        <begin position="232"/>
        <end position="323"/>
    </location>
</feature>
<feature type="disulfide bond" evidence="12">
    <location>
        <begin position="341"/>
        <end position="350"/>
    </location>
</feature>
<evidence type="ECO:0000256" key="10">
    <source>
        <dbReference type="ARBA" id="ARBA00023157"/>
    </source>
</evidence>
<dbReference type="CDD" id="cd00033">
    <property type="entry name" value="CCP"/>
    <property type="match status" value="2"/>
</dbReference>
<keyword evidence="11" id="KW-0325">Glycoprotein</keyword>
<evidence type="ECO:0000256" key="11">
    <source>
        <dbReference type="ARBA" id="ARBA00023180"/>
    </source>
</evidence>
<dbReference type="GO" id="GO:0005509">
    <property type="term" value="F:calcium ion binding"/>
    <property type="evidence" value="ECO:0007669"/>
    <property type="project" value="InterPro"/>
</dbReference>
<dbReference type="EMBL" id="JAIWYP010000007">
    <property type="protein sequence ID" value="KAH3796105.1"/>
    <property type="molecule type" value="Genomic_DNA"/>
</dbReference>
<evidence type="ECO:0000256" key="8">
    <source>
        <dbReference type="ARBA" id="ARBA00022989"/>
    </source>
</evidence>
<dbReference type="PROSITE" id="PS50923">
    <property type="entry name" value="SUSHI"/>
    <property type="match status" value="2"/>
</dbReference>
<evidence type="ECO:0000256" key="13">
    <source>
        <dbReference type="PROSITE-ProRule" id="PRU00302"/>
    </source>
</evidence>
<reference evidence="19" key="1">
    <citation type="journal article" date="2019" name="bioRxiv">
        <title>The Genome of the Zebra Mussel, Dreissena polymorpha: A Resource for Invasive Species Research.</title>
        <authorList>
            <person name="McCartney M.A."/>
            <person name="Auch B."/>
            <person name="Kono T."/>
            <person name="Mallez S."/>
            <person name="Zhang Y."/>
            <person name="Obille A."/>
            <person name="Becker A."/>
            <person name="Abrahante J.E."/>
            <person name="Garbe J."/>
            <person name="Badalamenti J.P."/>
            <person name="Herman A."/>
            <person name="Mangelson H."/>
            <person name="Liachko I."/>
            <person name="Sullivan S."/>
            <person name="Sone E.D."/>
            <person name="Koren S."/>
            <person name="Silverstein K.A.T."/>
            <person name="Beckman K.B."/>
            <person name="Gohl D.M."/>
        </authorList>
    </citation>
    <scope>NUCLEOTIDE SEQUENCE</scope>
    <source>
        <strain evidence="19">Duluth1</strain>
        <tissue evidence="19">Whole animal</tissue>
    </source>
</reference>
<dbReference type="InterPro" id="IPR001879">
    <property type="entry name" value="GPCR_2_extracellular_dom"/>
</dbReference>
<evidence type="ECO:0000256" key="7">
    <source>
        <dbReference type="ARBA" id="ARBA00022837"/>
    </source>
</evidence>
<dbReference type="InterPro" id="IPR000436">
    <property type="entry name" value="Sushi_SCR_CCP_dom"/>
</dbReference>
<protein>
    <submittedName>
        <fullName evidence="19">Uncharacterized protein</fullName>
    </submittedName>
</protein>
<dbReference type="GO" id="GO:0004930">
    <property type="term" value="F:G protein-coupled receptor activity"/>
    <property type="evidence" value="ECO:0007669"/>
    <property type="project" value="InterPro"/>
</dbReference>
<dbReference type="PROSITE" id="PS50026">
    <property type="entry name" value="EGF_3"/>
    <property type="match status" value="3"/>
</dbReference>
<keyword evidence="13" id="KW-0768">Sushi</keyword>
<dbReference type="SUPFAM" id="SSF57196">
    <property type="entry name" value="EGF/Laminin"/>
    <property type="match status" value="3"/>
</dbReference>
<dbReference type="Pfam" id="PF02494">
    <property type="entry name" value="HYR"/>
    <property type="match status" value="1"/>
</dbReference>
<comment type="caution">
    <text evidence="12">Lacks conserved residue(s) required for the propagation of feature annotation.</text>
</comment>
<evidence type="ECO:0000259" key="17">
    <source>
        <dbReference type="PROSITE" id="PS50825"/>
    </source>
</evidence>
<proteinExistence type="predicted"/>
<dbReference type="InterPro" id="IPR000152">
    <property type="entry name" value="EGF-type_Asp/Asn_hydroxyl_site"/>
</dbReference>
<keyword evidence="7" id="KW-0106">Calcium</keyword>
<dbReference type="Pfam" id="PF00008">
    <property type="entry name" value="EGF"/>
    <property type="match status" value="2"/>
</dbReference>
<evidence type="ECO:0000256" key="9">
    <source>
        <dbReference type="ARBA" id="ARBA00023136"/>
    </source>
</evidence>
<keyword evidence="5 14" id="KW-0732">Signal</keyword>
<feature type="domain" description="HYR" evidence="17">
    <location>
        <begin position="352"/>
        <end position="435"/>
    </location>
</feature>
<dbReference type="FunFam" id="2.10.25.10:FF:000404">
    <property type="entry name" value="Weary, isoform B"/>
    <property type="match status" value="1"/>
</dbReference>
<evidence type="ECO:0000256" key="6">
    <source>
        <dbReference type="ARBA" id="ARBA00022737"/>
    </source>
</evidence>
<reference evidence="19" key="2">
    <citation type="submission" date="2020-11" db="EMBL/GenBank/DDBJ databases">
        <authorList>
            <person name="McCartney M.A."/>
            <person name="Auch B."/>
            <person name="Kono T."/>
            <person name="Mallez S."/>
            <person name="Becker A."/>
            <person name="Gohl D.M."/>
            <person name="Silverstein K.A.T."/>
            <person name="Koren S."/>
            <person name="Bechman K.B."/>
            <person name="Herman A."/>
            <person name="Abrahante J.E."/>
            <person name="Garbe J."/>
        </authorList>
    </citation>
    <scope>NUCLEOTIDE SEQUENCE</scope>
    <source>
        <strain evidence="19">Duluth1</strain>
        <tissue evidence="19">Whole animal</tissue>
    </source>
</reference>
<dbReference type="GO" id="GO:0007219">
    <property type="term" value="P:Notch signaling pathway"/>
    <property type="evidence" value="ECO:0007669"/>
    <property type="project" value="TreeGrafter"/>
</dbReference>
<dbReference type="Gene3D" id="2.10.70.10">
    <property type="entry name" value="Complement Module, domain 1"/>
    <property type="match status" value="3"/>
</dbReference>